<reference evidence="2 3" key="1">
    <citation type="submission" date="2021-06" db="EMBL/GenBank/DDBJ databases">
        <title>Caerostris darwini draft genome.</title>
        <authorList>
            <person name="Kono N."/>
            <person name="Arakawa K."/>
        </authorList>
    </citation>
    <scope>NUCLEOTIDE SEQUENCE [LARGE SCALE GENOMIC DNA]</scope>
</reference>
<name>A0AAV4WAT7_9ARAC</name>
<evidence type="ECO:0000313" key="3">
    <source>
        <dbReference type="Proteomes" id="UP001054837"/>
    </source>
</evidence>
<protein>
    <submittedName>
        <fullName evidence="2">Uncharacterized protein</fullName>
    </submittedName>
</protein>
<comment type="caution">
    <text evidence="2">The sequence shown here is derived from an EMBL/GenBank/DDBJ whole genome shotgun (WGS) entry which is preliminary data.</text>
</comment>
<organism evidence="2 3">
    <name type="scientific">Caerostris darwini</name>
    <dbReference type="NCBI Taxonomy" id="1538125"/>
    <lineage>
        <taxon>Eukaryota</taxon>
        <taxon>Metazoa</taxon>
        <taxon>Ecdysozoa</taxon>
        <taxon>Arthropoda</taxon>
        <taxon>Chelicerata</taxon>
        <taxon>Arachnida</taxon>
        <taxon>Araneae</taxon>
        <taxon>Araneomorphae</taxon>
        <taxon>Entelegynae</taxon>
        <taxon>Araneoidea</taxon>
        <taxon>Araneidae</taxon>
        <taxon>Caerostris</taxon>
    </lineage>
</organism>
<feature type="compositionally biased region" description="Polar residues" evidence="1">
    <location>
        <begin position="1"/>
        <end position="10"/>
    </location>
</feature>
<keyword evidence="3" id="KW-1185">Reference proteome</keyword>
<dbReference type="AlphaFoldDB" id="A0AAV4WAT7"/>
<gene>
    <name evidence="2" type="ORF">CDAR_116811</name>
</gene>
<evidence type="ECO:0000313" key="2">
    <source>
        <dbReference type="EMBL" id="GIY78723.1"/>
    </source>
</evidence>
<dbReference type="Proteomes" id="UP001054837">
    <property type="component" value="Unassembled WGS sequence"/>
</dbReference>
<feature type="region of interest" description="Disordered" evidence="1">
    <location>
        <begin position="1"/>
        <end position="27"/>
    </location>
</feature>
<accession>A0AAV4WAT7</accession>
<evidence type="ECO:0000256" key="1">
    <source>
        <dbReference type="SAM" id="MobiDB-lite"/>
    </source>
</evidence>
<dbReference type="EMBL" id="BPLQ01014270">
    <property type="protein sequence ID" value="GIY78723.1"/>
    <property type="molecule type" value="Genomic_DNA"/>
</dbReference>
<proteinExistence type="predicted"/>
<sequence length="93" mass="10402">MTKSVDSINGATDLEVPPQINSRMRGQGRRVTLHCNRLRVHLLEQLKIYNWNWGGIGDWNLCLISPFASTLKSSNESESRGFVTKAEGLQLCG</sequence>